<comment type="caution">
    <text evidence="2">The sequence shown here is derived from an EMBL/GenBank/DDBJ whole genome shotgun (WGS) entry which is preliminary data.</text>
</comment>
<dbReference type="OrthoDB" id="4430381at2759"/>
<gene>
    <name evidence="2" type="ORF">PSALAMII_LOCUS93</name>
</gene>
<dbReference type="AlphaFoldDB" id="A0A9W4I5K6"/>
<feature type="region of interest" description="Disordered" evidence="1">
    <location>
        <begin position="1"/>
        <end position="77"/>
    </location>
</feature>
<feature type="compositionally biased region" description="Polar residues" evidence="1">
    <location>
        <begin position="1"/>
        <end position="10"/>
    </location>
</feature>
<dbReference type="EMBL" id="CAJVPG010000007">
    <property type="protein sequence ID" value="CAG8222716.1"/>
    <property type="molecule type" value="Genomic_DNA"/>
</dbReference>
<keyword evidence="3" id="KW-1185">Reference proteome</keyword>
<feature type="compositionally biased region" description="Low complexity" evidence="1">
    <location>
        <begin position="30"/>
        <end position="42"/>
    </location>
</feature>
<reference evidence="2" key="1">
    <citation type="submission" date="2021-07" db="EMBL/GenBank/DDBJ databases">
        <authorList>
            <person name="Branca A.L. A."/>
        </authorList>
    </citation>
    <scope>NUCLEOTIDE SEQUENCE</scope>
</reference>
<accession>A0A9W4I5K6</accession>
<evidence type="ECO:0000313" key="3">
    <source>
        <dbReference type="Proteomes" id="UP001152649"/>
    </source>
</evidence>
<evidence type="ECO:0000256" key="1">
    <source>
        <dbReference type="SAM" id="MobiDB-lite"/>
    </source>
</evidence>
<name>A0A9W4I5K6_9EURO</name>
<organism evidence="2 3">
    <name type="scientific">Penicillium salamii</name>
    <dbReference type="NCBI Taxonomy" id="1612424"/>
    <lineage>
        <taxon>Eukaryota</taxon>
        <taxon>Fungi</taxon>
        <taxon>Dikarya</taxon>
        <taxon>Ascomycota</taxon>
        <taxon>Pezizomycotina</taxon>
        <taxon>Eurotiomycetes</taxon>
        <taxon>Eurotiomycetidae</taxon>
        <taxon>Eurotiales</taxon>
        <taxon>Aspergillaceae</taxon>
        <taxon>Penicillium</taxon>
    </lineage>
</organism>
<feature type="non-terminal residue" evidence="2">
    <location>
        <position position="152"/>
    </location>
</feature>
<feature type="compositionally biased region" description="Acidic residues" evidence="1">
    <location>
        <begin position="43"/>
        <end position="66"/>
    </location>
</feature>
<evidence type="ECO:0000313" key="2">
    <source>
        <dbReference type="EMBL" id="CAG8222716.1"/>
    </source>
</evidence>
<dbReference type="Proteomes" id="UP001152649">
    <property type="component" value="Unassembled WGS sequence"/>
</dbReference>
<sequence length="152" mass="17388">MASRGSTPSGDESDISPCHSENFSDHASDTDSSTAPSVFDSSSESESESEVESEDDLASEDEEEQLPPEYYLHEAESLDVSQLRHKRYSPKTQERLDEAQHFWDEFCKGTKRDPVECLSWLSDNEESVRFLKALFSWRCDQRRGKDGRRRTA</sequence>
<protein>
    <submittedName>
        <fullName evidence="2">Uncharacterized protein</fullName>
    </submittedName>
</protein>
<proteinExistence type="predicted"/>